<gene>
    <name evidence="1" type="ORF">RPR59_02050</name>
</gene>
<accession>A0ABZ0B9V7</accession>
<dbReference type="InterPro" id="IPR043148">
    <property type="entry name" value="TagF_C"/>
</dbReference>
<proteinExistence type="predicted"/>
<dbReference type="RefSeq" id="WP_313916158.1">
    <property type="nucleotide sequence ID" value="NZ_CP135076.1"/>
</dbReference>
<dbReference type="EMBL" id="CP135076">
    <property type="protein sequence ID" value="WNO54064.1"/>
    <property type="molecule type" value="Genomic_DNA"/>
</dbReference>
<name>A0ABZ0B9V7_9SPHN</name>
<keyword evidence="2" id="KW-1185">Reference proteome</keyword>
<evidence type="ECO:0000313" key="1">
    <source>
        <dbReference type="EMBL" id="WNO54064.1"/>
    </source>
</evidence>
<dbReference type="SUPFAM" id="SSF53756">
    <property type="entry name" value="UDP-Glycosyltransferase/glycogen phosphorylase"/>
    <property type="match status" value="1"/>
</dbReference>
<sequence>MTAPVHFLFLGETLLIPHLYPVVEALAKRRPRLPIDIWVATSVHERLLGDWLGRFGPHAARIRRAPGFRRLEIADGHNPPLPPKIPTLLRLAPRLRGASVVVCVEQTSLWLPVVLPMRARFIKLLHGAGSMMSRDDRRRKVPWRTLVPSERERDALIRHGVAADRIRVIGYAKASFVHNRAGEVIGRDGGRPTVLYTPHWQRHRSSWWAMGPQVLERLIAAGRYRIIFAPHQRLIEKAPDVAEVAAALADVPNVHCDLGSFAGVDGSYTRAADIYLGDTSSQVVEFLMTPRPCLFLDPARTVWQGDPSYAMWECGEVIHDTDHLIPALDRADDVHPRYLPAQRRFARESLGDIGGGAPDRAVDEILAALH</sequence>
<evidence type="ECO:0000313" key="2">
    <source>
        <dbReference type="Proteomes" id="UP001302249"/>
    </source>
</evidence>
<protein>
    <recommendedName>
        <fullName evidence="3">Glycosyl transferase</fullName>
    </recommendedName>
</protein>
<reference evidence="1 2" key="1">
    <citation type="submission" date="2023-09" db="EMBL/GenBank/DDBJ databases">
        <authorList>
            <person name="Rey-Velasco X."/>
        </authorList>
    </citation>
    <scope>NUCLEOTIDE SEQUENCE [LARGE SCALE GENOMIC DNA]</scope>
    <source>
        <strain evidence="1 2">W311</strain>
    </source>
</reference>
<organism evidence="1 2">
    <name type="scientific">Stakelama saccharophila</name>
    <dbReference type="NCBI Taxonomy" id="3075605"/>
    <lineage>
        <taxon>Bacteria</taxon>
        <taxon>Pseudomonadati</taxon>
        <taxon>Pseudomonadota</taxon>
        <taxon>Alphaproteobacteria</taxon>
        <taxon>Sphingomonadales</taxon>
        <taxon>Sphingomonadaceae</taxon>
        <taxon>Stakelama</taxon>
    </lineage>
</organism>
<dbReference type="Proteomes" id="UP001302249">
    <property type="component" value="Chromosome"/>
</dbReference>
<dbReference type="Gene3D" id="3.40.50.12580">
    <property type="match status" value="1"/>
</dbReference>
<evidence type="ECO:0008006" key="3">
    <source>
        <dbReference type="Google" id="ProtNLM"/>
    </source>
</evidence>